<dbReference type="CDD" id="cd00093">
    <property type="entry name" value="HTH_XRE"/>
    <property type="match status" value="1"/>
</dbReference>
<name>A0A2A7B436_9FIRM</name>
<comment type="caution">
    <text evidence="1">The sequence shown here is derived from an EMBL/GenBank/DDBJ whole genome shotgun (WGS) entry which is preliminary data.</text>
</comment>
<protein>
    <recommendedName>
        <fullName evidence="3">XRE family transcriptional regulator</fullName>
    </recommendedName>
</protein>
<gene>
    <name evidence="1" type="ORF">CHR60_11055</name>
</gene>
<accession>A0A2A7B436</accession>
<dbReference type="OrthoDB" id="1857627at2"/>
<dbReference type="GO" id="GO:0003677">
    <property type="term" value="F:DNA binding"/>
    <property type="evidence" value="ECO:0007669"/>
    <property type="project" value="InterPro"/>
</dbReference>
<dbReference type="Proteomes" id="UP000220904">
    <property type="component" value="Unassembled WGS sequence"/>
</dbReference>
<reference evidence="1 2" key="1">
    <citation type="journal article" date="2017" name="Front. Microbiol.">
        <title>New Insights into the Diversity of the Genus Faecalibacterium.</title>
        <authorList>
            <person name="Benevides L."/>
            <person name="Burman S."/>
            <person name="Martin R."/>
            <person name="Robert V."/>
            <person name="Thomas M."/>
            <person name="Miquel S."/>
            <person name="Chain F."/>
            <person name="Sokol H."/>
            <person name="Bermudez-Humaran L.G."/>
            <person name="Morrison M."/>
            <person name="Langella P."/>
            <person name="Azevedo V.A."/>
            <person name="Chatel J.M."/>
            <person name="Soares S."/>
        </authorList>
    </citation>
    <scope>NUCLEOTIDE SEQUENCE [LARGE SCALE GENOMIC DNA]</scope>
    <source>
        <strain evidence="1 2">AHMP21</strain>
    </source>
</reference>
<dbReference type="SUPFAM" id="SSF47413">
    <property type="entry name" value="lambda repressor-like DNA-binding domains"/>
    <property type="match status" value="1"/>
</dbReference>
<dbReference type="EMBL" id="NOUV01000017">
    <property type="protein sequence ID" value="PDX86078.1"/>
    <property type="molecule type" value="Genomic_DNA"/>
</dbReference>
<dbReference type="InterPro" id="IPR010982">
    <property type="entry name" value="Lambda_DNA-bd_dom_sf"/>
</dbReference>
<dbReference type="AlphaFoldDB" id="A0A2A7B436"/>
<proteinExistence type="predicted"/>
<sequence>MTDGAQIEYYIWDRKLKMNHVAQVLGISTSTLKNKLTGKTDFKVSEADTLSSLLELTPPQRDLCFFCGGRR</sequence>
<dbReference type="RefSeq" id="WP_097793072.1">
    <property type="nucleotide sequence ID" value="NZ_CABJDF010000006.1"/>
</dbReference>
<organism evidence="1 2">
    <name type="scientific">Faecalibacterium prausnitzii</name>
    <dbReference type="NCBI Taxonomy" id="853"/>
    <lineage>
        <taxon>Bacteria</taxon>
        <taxon>Bacillati</taxon>
        <taxon>Bacillota</taxon>
        <taxon>Clostridia</taxon>
        <taxon>Eubacteriales</taxon>
        <taxon>Oscillospiraceae</taxon>
        <taxon>Faecalibacterium</taxon>
    </lineage>
</organism>
<evidence type="ECO:0000313" key="2">
    <source>
        <dbReference type="Proteomes" id="UP000220904"/>
    </source>
</evidence>
<evidence type="ECO:0000313" key="1">
    <source>
        <dbReference type="EMBL" id="PDX86078.1"/>
    </source>
</evidence>
<dbReference type="InterPro" id="IPR001387">
    <property type="entry name" value="Cro/C1-type_HTH"/>
</dbReference>
<evidence type="ECO:0008006" key="3">
    <source>
        <dbReference type="Google" id="ProtNLM"/>
    </source>
</evidence>